<evidence type="ECO:0000313" key="10">
    <source>
        <dbReference type="EMBL" id="AMD22467.1"/>
    </source>
</evidence>
<dbReference type="PANTHER" id="PTHR12266:SF0">
    <property type="entry name" value="MITOCHONDRIAL SODIUM_CALCIUM EXCHANGER PROTEIN"/>
    <property type="match status" value="1"/>
</dbReference>
<evidence type="ECO:0000313" key="11">
    <source>
        <dbReference type="Proteomes" id="UP000243052"/>
    </source>
</evidence>
<dbReference type="GO" id="GO:0006874">
    <property type="term" value="P:intracellular calcium ion homeostasis"/>
    <property type="evidence" value="ECO:0007669"/>
    <property type="project" value="TreeGrafter"/>
</dbReference>
<organism evidence="10 11">
    <name type="scientific">Eremothecium sinecaudum</name>
    <dbReference type="NCBI Taxonomy" id="45286"/>
    <lineage>
        <taxon>Eukaryota</taxon>
        <taxon>Fungi</taxon>
        <taxon>Dikarya</taxon>
        <taxon>Ascomycota</taxon>
        <taxon>Saccharomycotina</taxon>
        <taxon>Saccharomycetes</taxon>
        <taxon>Saccharomycetales</taxon>
        <taxon>Saccharomycetaceae</taxon>
        <taxon>Eremothecium</taxon>
    </lineage>
</organism>
<keyword evidence="4 8" id="KW-0812">Transmembrane</keyword>
<dbReference type="Proteomes" id="UP000243052">
    <property type="component" value="Chromosome viii"/>
</dbReference>
<keyword evidence="5 8" id="KW-1133">Transmembrane helix</keyword>
<feature type="transmembrane region" description="Helical" evidence="8">
    <location>
        <begin position="469"/>
        <end position="495"/>
    </location>
</feature>
<sequence>MDKLPPIWAWITHPLYLYQSAHLSVLFIFLTFVHLCVCFILLGVCASDYLCPIVVRLTNQRTKPQKGIFAALLLAWCNSSPDLFSNLMSWNSANNAAALSIGEVLGACGVIICVVQGAIFMVMQTAWFNLQAYERHAIVVDLLFTLVSVSIIVYVCVTNEVTVMNCIVMVLVYITYVILKVFIWTPPIPSIEVSSPVTTEAPTVPDGMGAFSGLEEVGSQYFISDIDTGIKPSLLTSMDYTHFLKAFESTHESENTDSISMETIGTSPLNNRPVTEPRGRNDMFSTTDSTHTAPAMFQLYSGGSECYHTIERTRSADLTKWRFDQLHASILYMIAPQLMNFTEKSRLSQLISIVLTPFMILLRVTIPQYETFIEQTSEASDLYLPKRIIALSMVHAMLAPLWAVLLFLSLTEIRAPTALWPLVGCVSCLLLLGIFMLRRYVSAANKFSLTDSMPMSMERAEGFSRTMSLIFNVIGICCSILWISYLANTLIEIMILYQRITHVSEAILGLTIFSWGNSISDLMSNVAMAKLYHKFPADEGAHLDTKFLTISLGACLGGVLLNTMIGIGISGLFAMVPARKWSIILREEGVDTKFLVSGVAILLQIIFLIWLFTANLRFLHFHLRAVGFAMCAWWLSATLLNLILEISV</sequence>
<evidence type="ECO:0000256" key="5">
    <source>
        <dbReference type="ARBA" id="ARBA00022989"/>
    </source>
</evidence>
<evidence type="ECO:0000259" key="9">
    <source>
        <dbReference type="Pfam" id="PF01699"/>
    </source>
</evidence>
<evidence type="ECO:0000256" key="6">
    <source>
        <dbReference type="ARBA" id="ARBA00023136"/>
    </source>
</evidence>
<dbReference type="STRING" id="45286.A0A0X8HVY3"/>
<feature type="transmembrane region" description="Helical" evidence="8">
    <location>
        <begin position="625"/>
        <end position="644"/>
    </location>
</feature>
<proteinExistence type="inferred from homology"/>
<name>A0A0X8HVY3_9SACH</name>
<feature type="transmembrane region" description="Helical" evidence="8">
    <location>
        <begin position="388"/>
        <end position="410"/>
    </location>
</feature>
<feature type="transmembrane region" description="Helical" evidence="8">
    <location>
        <begin position="347"/>
        <end position="368"/>
    </location>
</feature>
<feature type="transmembrane region" description="Helical" evidence="8">
    <location>
        <begin position="161"/>
        <end position="179"/>
    </location>
</feature>
<feature type="transmembrane region" description="Helical" evidence="8">
    <location>
        <begin position="547"/>
        <end position="573"/>
    </location>
</feature>
<feature type="transmembrane region" description="Helical" evidence="8">
    <location>
        <begin position="104"/>
        <end position="130"/>
    </location>
</feature>
<dbReference type="GO" id="GO:0016020">
    <property type="term" value="C:membrane"/>
    <property type="evidence" value="ECO:0007669"/>
    <property type="project" value="UniProtKB-SubCell"/>
</dbReference>
<feature type="transmembrane region" description="Helical" evidence="8">
    <location>
        <begin position="20"/>
        <end position="46"/>
    </location>
</feature>
<gene>
    <name evidence="10" type="ORF">AW171_hschr84509</name>
</gene>
<accession>A0A0X8HVY3</accession>
<feature type="transmembrane region" description="Helical" evidence="8">
    <location>
        <begin position="137"/>
        <end position="155"/>
    </location>
</feature>
<evidence type="ECO:0000256" key="2">
    <source>
        <dbReference type="ARBA" id="ARBA00008170"/>
    </source>
</evidence>
<comment type="similarity">
    <text evidence="2">Belongs to the Ca(2+):cation antiporter (CaCA) (TC 2.A.19) family.</text>
</comment>
<feature type="transmembrane region" description="Helical" evidence="8">
    <location>
        <begin position="594"/>
        <end position="613"/>
    </location>
</feature>
<dbReference type="EMBL" id="CP014248">
    <property type="protein sequence ID" value="AMD22467.1"/>
    <property type="molecule type" value="Genomic_DNA"/>
</dbReference>
<protein>
    <submittedName>
        <fullName evidence="10">HHL303Cp</fullName>
    </submittedName>
</protein>
<comment type="subcellular location">
    <subcellularLocation>
        <location evidence="1">Membrane</location>
        <topology evidence="1">Multi-pass membrane protein</topology>
    </subcellularLocation>
</comment>
<dbReference type="OrthoDB" id="407410at2759"/>
<dbReference type="Gene3D" id="1.20.1420.30">
    <property type="entry name" value="NCX, central ion-binding region"/>
    <property type="match status" value="2"/>
</dbReference>
<evidence type="ECO:0000256" key="8">
    <source>
        <dbReference type="SAM" id="Phobius"/>
    </source>
</evidence>
<dbReference type="Pfam" id="PF01699">
    <property type="entry name" value="Na_Ca_ex"/>
    <property type="match status" value="2"/>
</dbReference>
<reference evidence="10 11" key="1">
    <citation type="submission" date="2016-01" db="EMBL/GenBank/DDBJ databases">
        <title>Genome sequence of the yeast Holleya sinecauda.</title>
        <authorList>
            <person name="Dietrich F.S."/>
        </authorList>
    </citation>
    <scope>NUCLEOTIDE SEQUENCE [LARGE SCALE GENOMIC DNA]</scope>
    <source>
        <strain evidence="10 11">ATCC 58844</strain>
    </source>
</reference>
<evidence type="ECO:0000256" key="3">
    <source>
        <dbReference type="ARBA" id="ARBA00022448"/>
    </source>
</evidence>
<feature type="domain" description="Sodium/calcium exchanger membrane region" evidence="9">
    <location>
        <begin position="473"/>
        <end position="640"/>
    </location>
</feature>
<keyword evidence="3" id="KW-0813">Transport</keyword>
<keyword evidence="11" id="KW-1185">Reference proteome</keyword>
<dbReference type="InterPro" id="IPR004837">
    <property type="entry name" value="NaCa_Exmemb"/>
</dbReference>
<dbReference type="AlphaFoldDB" id="A0A0X8HVY3"/>
<feature type="domain" description="Sodium/calcium exchanger membrane region" evidence="9">
    <location>
        <begin position="34"/>
        <end position="181"/>
    </location>
</feature>
<dbReference type="PANTHER" id="PTHR12266">
    <property type="entry name" value="NA+/CA2+ K+ INDEPENDENT EXCHANGER"/>
    <property type="match status" value="1"/>
</dbReference>
<keyword evidence="6 8" id="KW-0472">Membrane</keyword>
<dbReference type="GeneID" id="28725820"/>
<feature type="compositionally biased region" description="Polar residues" evidence="7">
    <location>
        <begin position="256"/>
        <end position="273"/>
    </location>
</feature>
<dbReference type="RefSeq" id="XP_017989463.1">
    <property type="nucleotide sequence ID" value="XM_018134265.1"/>
</dbReference>
<feature type="transmembrane region" description="Helical" evidence="8">
    <location>
        <begin position="417"/>
        <end position="437"/>
    </location>
</feature>
<feature type="region of interest" description="Disordered" evidence="7">
    <location>
        <begin position="255"/>
        <end position="279"/>
    </location>
</feature>
<evidence type="ECO:0000256" key="7">
    <source>
        <dbReference type="SAM" id="MobiDB-lite"/>
    </source>
</evidence>
<dbReference type="InterPro" id="IPR044880">
    <property type="entry name" value="NCX_ion-bd_dom_sf"/>
</dbReference>
<evidence type="ECO:0000256" key="1">
    <source>
        <dbReference type="ARBA" id="ARBA00004141"/>
    </source>
</evidence>
<evidence type="ECO:0000256" key="4">
    <source>
        <dbReference type="ARBA" id="ARBA00022692"/>
    </source>
</evidence>
<dbReference type="InterPro" id="IPR051359">
    <property type="entry name" value="CaCA_antiporter"/>
</dbReference>
<dbReference type="GO" id="GO:0008324">
    <property type="term" value="F:monoatomic cation transmembrane transporter activity"/>
    <property type="evidence" value="ECO:0007669"/>
    <property type="project" value="TreeGrafter"/>
</dbReference>